<keyword evidence="5" id="KW-1185">Reference proteome</keyword>
<feature type="compositionally biased region" description="Polar residues" evidence="2">
    <location>
        <begin position="390"/>
        <end position="401"/>
    </location>
</feature>
<dbReference type="InterPro" id="IPR011992">
    <property type="entry name" value="EF-hand-dom_pair"/>
</dbReference>
<keyword evidence="1" id="KW-0106">Calcium</keyword>
<feature type="region of interest" description="Disordered" evidence="2">
    <location>
        <begin position="1"/>
        <end position="21"/>
    </location>
</feature>
<evidence type="ECO:0000313" key="4">
    <source>
        <dbReference type="EMBL" id="GAX84132.1"/>
    </source>
</evidence>
<protein>
    <recommendedName>
        <fullName evidence="3">EF-hand domain-containing protein</fullName>
    </recommendedName>
</protein>
<dbReference type="InterPro" id="IPR018247">
    <property type="entry name" value="EF_Hand_1_Ca_BS"/>
</dbReference>
<feature type="domain" description="EF-hand" evidence="3">
    <location>
        <begin position="42"/>
        <end position="77"/>
    </location>
</feature>
<dbReference type="Gene3D" id="1.10.238.10">
    <property type="entry name" value="EF-hand"/>
    <property type="match status" value="1"/>
</dbReference>
<dbReference type="EMBL" id="BEGY01000117">
    <property type="protein sequence ID" value="GAX84132.1"/>
    <property type="molecule type" value="Genomic_DNA"/>
</dbReference>
<evidence type="ECO:0000259" key="3">
    <source>
        <dbReference type="PROSITE" id="PS50222"/>
    </source>
</evidence>
<dbReference type="GO" id="GO:0005509">
    <property type="term" value="F:calcium ion binding"/>
    <property type="evidence" value="ECO:0007669"/>
    <property type="project" value="InterPro"/>
</dbReference>
<dbReference type="AlphaFoldDB" id="A0A250XMK8"/>
<dbReference type="Proteomes" id="UP000232323">
    <property type="component" value="Unassembled WGS sequence"/>
</dbReference>
<feature type="region of interest" description="Disordered" evidence="2">
    <location>
        <begin position="190"/>
        <end position="271"/>
    </location>
</feature>
<feature type="compositionally biased region" description="Polar residues" evidence="2">
    <location>
        <begin position="357"/>
        <end position="371"/>
    </location>
</feature>
<feature type="compositionally biased region" description="Low complexity" evidence="2">
    <location>
        <begin position="256"/>
        <end position="266"/>
    </location>
</feature>
<feature type="compositionally biased region" description="Polar residues" evidence="2">
    <location>
        <begin position="529"/>
        <end position="539"/>
    </location>
</feature>
<dbReference type="PROSITE" id="PS00018">
    <property type="entry name" value="EF_HAND_1"/>
    <property type="match status" value="1"/>
</dbReference>
<evidence type="ECO:0000256" key="1">
    <source>
        <dbReference type="ARBA" id="ARBA00022837"/>
    </source>
</evidence>
<feature type="region of interest" description="Disordered" evidence="2">
    <location>
        <begin position="512"/>
        <end position="548"/>
    </location>
</feature>
<organism evidence="4 5">
    <name type="scientific">Chlamydomonas eustigma</name>
    <dbReference type="NCBI Taxonomy" id="1157962"/>
    <lineage>
        <taxon>Eukaryota</taxon>
        <taxon>Viridiplantae</taxon>
        <taxon>Chlorophyta</taxon>
        <taxon>core chlorophytes</taxon>
        <taxon>Chlorophyceae</taxon>
        <taxon>CS clade</taxon>
        <taxon>Chlamydomonadales</taxon>
        <taxon>Chlamydomonadaceae</taxon>
        <taxon>Chlamydomonas</taxon>
    </lineage>
</organism>
<sequence>MEGPTGRIPFPTTSSDQRGGLLGTQSTRIALMRQPSLLKEQYSVEDLRDCFEALDHSSKGYISYDDLFRATEAVLGAGGFSQNKMKQACLFMDQNENNSIEWFEFRMFMLSQTPPSSIKADRLLTKLESEQIAMVNDTWRLVDVLMAYRRSTKINRMIKRSEEYWKLAEGPNIEPTSEFTQARGRGFYVSPSSRTANFQKPPLPHINQPGLPPSAPHRLSIPPSSPTSPSISSHRFSQPPATPPGSARSTPRWSMGGAAAAASPGAYSPLLRPSGRASQRLISTLVDDSMQFSKPNMFQTCDFLSDSQVDLRDPRVTEKEVSRSQASQDDEGQSVQLRPSKSGGILTPLAPPKQGSLHENSTPWPQMFSSGSGRGPSLTSAPELHIPGLNPSSQSLFTHPSKQAPLNGAAPPSWKKPLKAEYPELGQEAINSRPASRMESLASTTDVNKQQTLQPASLVLMGSSKGRSSFTAAMARRRTGSGAAGEEYTRPSSVASHSSLLSSDPFFKIKAVPSSSSGTPPRDAHHRQYSSTRSTISAEQQKHTDAAADANSMVTETGCLHGAVQDDRAASTYHADTHMRTATDSCVYQRSESLLSKKPTSLGMPQIRGVSRLGAAELAAFSTSPNPTSPLSIVTPQSMDRRTEPGLHDWHSGAASLEHDQALSRSGSEEARWNVSEAGMQLGLELAESGQCSLKQGADSVFTRNNSLQLEPRRKVSIKGQMSNGIILTHVSATRLNLSARKLGGTRK</sequence>
<evidence type="ECO:0000256" key="2">
    <source>
        <dbReference type="SAM" id="MobiDB-lite"/>
    </source>
</evidence>
<comment type="caution">
    <text evidence="4">The sequence shown here is derived from an EMBL/GenBank/DDBJ whole genome shotgun (WGS) entry which is preliminary data.</text>
</comment>
<gene>
    <name evidence="4" type="ORF">CEUSTIGMA_g11555.t1</name>
</gene>
<accession>A0A250XMK8</accession>
<evidence type="ECO:0000313" key="5">
    <source>
        <dbReference type="Proteomes" id="UP000232323"/>
    </source>
</evidence>
<dbReference type="InterPro" id="IPR002048">
    <property type="entry name" value="EF_hand_dom"/>
</dbReference>
<proteinExistence type="predicted"/>
<feature type="compositionally biased region" description="Polar residues" evidence="2">
    <location>
        <begin position="323"/>
        <end position="339"/>
    </location>
</feature>
<feature type="region of interest" description="Disordered" evidence="2">
    <location>
        <begin position="314"/>
        <end position="414"/>
    </location>
</feature>
<dbReference type="SUPFAM" id="SSF47473">
    <property type="entry name" value="EF-hand"/>
    <property type="match status" value="1"/>
</dbReference>
<dbReference type="PROSITE" id="PS50222">
    <property type="entry name" value="EF_HAND_2"/>
    <property type="match status" value="1"/>
</dbReference>
<feature type="compositionally biased region" description="Polar residues" evidence="2">
    <location>
        <begin position="11"/>
        <end position="21"/>
    </location>
</feature>
<reference evidence="4 5" key="1">
    <citation type="submission" date="2017-08" db="EMBL/GenBank/DDBJ databases">
        <title>Acidophilic green algal genome provides insights into adaptation to an acidic environment.</title>
        <authorList>
            <person name="Hirooka S."/>
            <person name="Hirose Y."/>
            <person name="Kanesaki Y."/>
            <person name="Higuchi S."/>
            <person name="Fujiwara T."/>
            <person name="Onuma R."/>
            <person name="Era A."/>
            <person name="Ohbayashi R."/>
            <person name="Uzuka A."/>
            <person name="Nozaki H."/>
            <person name="Yoshikawa H."/>
            <person name="Miyagishima S.Y."/>
        </authorList>
    </citation>
    <scope>NUCLEOTIDE SEQUENCE [LARGE SCALE GENOMIC DNA]</scope>
    <source>
        <strain evidence="4 5">NIES-2499</strain>
    </source>
</reference>
<name>A0A250XMK8_9CHLO</name>